<keyword evidence="4" id="KW-1185">Reference proteome</keyword>
<dbReference type="GO" id="GO:0016226">
    <property type="term" value="P:iron-sulfur cluster assembly"/>
    <property type="evidence" value="ECO:0007669"/>
    <property type="project" value="InterPro"/>
</dbReference>
<dbReference type="Gene3D" id="3.90.1010.10">
    <property type="match status" value="1"/>
</dbReference>
<gene>
    <name evidence="3" type="ORF">AEAE_0447</name>
</gene>
<organism evidence="3 4">
    <name type="scientific">Aeriscardovia aeriphila</name>
    <dbReference type="NCBI Taxonomy" id="218139"/>
    <lineage>
        <taxon>Bacteria</taxon>
        <taxon>Bacillati</taxon>
        <taxon>Actinomycetota</taxon>
        <taxon>Actinomycetes</taxon>
        <taxon>Bifidobacteriales</taxon>
        <taxon>Bifidobacteriaceae</taxon>
        <taxon>Aeriscardovia</taxon>
    </lineage>
</organism>
<dbReference type="Proteomes" id="UP000228976">
    <property type="component" value="Unassembled WGS sequence"/>
</dbReference>
<dbReference type="Pfam" id="PF01592">
    <property type="entry name" value="NifU_N"/>
    <property type="match status" value="1"/>
</dbReference>
<evidence type="ECO:0000313" key="3">
    <source>
        <dbReference type="EMBL" id="OZG55959.1"/>
    </source>
</evidence>
<name>A0A261F9X0_9BIFI</name>
<dbReference type="CDD" id="cd06664">
    <property type="entry name" value="IscU_like"/>
    <property type="match status" value="1"/>
</dbReference>
<dbReference type="EMBL" id="MWWU01000002">
    <property type="protein sequence ID" value="OZG55959.1"/>
    <property type="molecule type" value="Genomic_DNA"/>
</dbReference>
<dbReference type="InterPro" id="IPR002871">
    <property type="entry name" value="NIF_FeS_clus_asmbl_NifU_N"/>
</dbReference>
<feature type="compositionally biased region" description="Polar residues" evidence="1">
    <location>
        <begin position="67"/>
        <end position="96"/>
    </location>
</feature>
<comment type="caution">
    <text evidence="3">The sequence shown here is derived from an EMBL/GenBank/DDBJ whole genome shotgun (WGS) entry which is preliminary data.</text>
</comment>
<dbReference type="GO" id="GO:0005506">
    <property type="term" value="F:iron ion binding"/>
    <property type="evidence" value="ECO:0007669"/>
    <property type="project" value="InterPro"/>
</dbReference>
<proteinExistence type="predicted"/>
<accession>A0A261F9X0</accession>
<dbReference type="SUPFAM" id="SSF82649">
    <property type="entry name" value="SufE/NifU"/>
    <property type="match status" value="1"/>
</dbReference>
<dbReference type="AlphaFoldDB" id="A0A261F9X0"/>
<dbReference type="NCBIfam" id="TIGR01994">
    <property type="entry name" value="SUF_scaf_2"/>
    <property type="match status" value="1"/>
</dbReference>
<evidence type="ECO:0000259" key="2">
    <source>
        <dbReference type="Pfam" id="PF01592"/>
    </source>
</evidence>
<feature type="region of interest" description="Disordered" evidence="1">
    <location>
        <begin position="36"/>
        <end position="109"/>
    </location>
</feature>
<reference evidence="3 4" key="1">
    <citation type="journal article" date="2017" name="BMC Genomics">
        <title>Comparative genomic and phylogenomic analyses of the Bifidobacteriaceae family.</title>
        <authorList>
            <person name="Lugli G.A."/>
            <person name="Milani C."/>
            <person name="Turroni F."/>
            <person name="Duranti S."/>
            <person name="Mancabelli L."/>
            <person name="Mangifesta M."/>
            <person name="Ferrario C."/>
            <person name="Modesto M."/>
            <person name="Mattarelli P."/>
            <person name="Jiri K."/>
            <person name="van Sinderen D."/>
            <person name="Ventura M."/>
        </authorList>
    </citation>
    <scope>NUCLEOTIDE SEQUENCE [LARGE SCALE GENOMIC DNA]</scope>
    <source>
        <strain evidence="3 4">LMG 21773</strain>
    </source>
</reference>
<evidence type="ECO:0000313" key="4">
    <source>
        <dbReference type="Proteomes" id="UP000228976"/>
    </source>
</evidence>
<sequence length="234" mass="25840">MFDDPFALNSLFGISEQDSSEDSVVDPALEQMYQEFILEASRDPHGKTHFAPDVAQENSDRRENSGDQENQGAQETQGTRENQRSDNLVSASSSQEQSHEYCQADSHQFNPTCGDEVTVRVAIKQEEGKPAVIEQLMWDGHGCSIYQASLSVLHDMAQGKSVDEFMKLHRAFRELMDSRGKGVDDAATADALGDAMAFQGVSRFPMRIKCALLGWEGTRDAVAKALATISPDYQ</sequence>
<feature type="domain" description="NIF system FeS cluster assembly NifU N-terminal" evidence="2">
    <location>
        <begin position="106"/>
        <end position="210"/>
    </location>
</feature>
<dbReference type="GO" id="GO:0051536">
    <property type="term" value="F:iron-sulfur cluster binding"/>
    <property type="evidence" value="ECO:0007669"/>
    <property type="project" value="InterPro"/>
</dbReference>
<evidence type="ECO:0000256" key="1">
    <source>
        <dbReference type="SAM" id="MobiDB-lite"/>
    </source>
</evidence>
<protein>
    <submittedName>
        <fullName evidence="3">Iron-sulfur cluster assembly scaffold protein</fullName>
    </submittedName>
</protein>